<keyword evidence="2" id="KW-1185">Reference proteome</keyword>
<evidence type="ECO:0000313" key="1">
    <source>
        <dbReference type="EMBL" id="KAI9174859.1"/>
    </source>
</evidence>
<gene>
    <name evidence="1" type="ORF">LWI28_023768</name>
</gene>
<name>A0AAD5NP31_ACENE</name>
<dbReference type="AlphaFoldDB" id="A0AAD5NP31"/>
<dbReference type="Proteomes" id="UP001064489">
    <property type="component" value="Chromosome 8"/>
</dbReference>
<organism evidence="1 2">
    <name type="scientific">Acer negundo</name>
    <name type="common">Box elder</name>
    <dbReference type="NCBI Taxonomy" id="4023"/>
    <lineage>
        <taxon>Eukaryota</taxon>
        <taxon>Viridiplantae</taxon>
        <taxon>Streptophyta</taxon>
        <taxon>Embryophyta</taxon>
        <taxon>Tracheophyta</taxon>
        <taxon>Spermatophyta</taxon>
        <taxon>Magnoliopsida</taxon>
        <taxon>eudicotyledons</taxon>
        <taxon>Gunneridae</taxon>
        <taxon>Pentapetalae</taxon>
        <taxon>rosids</taxon>
        <taxon>malvids</taxon>
        <taxon>Sapindales</taxon>
        <taxon>Sapindaceae</taxon>
        <taxon>Hippocastanoideae</taxon>
        <taxon>Acereae</taxon>
        <taxon>Acer</taxon>
    </lineage>
</organism>
<sequence length="200" mass="22517">MSLKVPLTTRKCNRTEYEGKSRSFETNNTQSNAIEKLTYSINKLNHTIDSIAIIEHSCWNLINDISNLDNRARFKGTPSDPPILSPVFFDLDLLSYKLKIQESFGFSHTHATTIPAAAAWSTSTCPTFPTRSSWPSSFSNSTRPSYISTWSSWCYAKHKPILFTPTTYGSWKYPVYPTAFTLGEPKCASYATIITTTSPF</sequence>
<evidence type="ECO:0000313" key="2">
    <source>
        <dbReference type="Proteomes" id="UP001064489"/>
    </source>
</evidence>
<protein>
    <submittedName>
        <fullName evidence="1">Uncharacterized protein</fullName>
    </submittedName>
</protein>
<proteinExistence type="predicted"/>
<comment type="caution">
    <text evidence="1">The sequence shown here is derived from an EMBL/GenBank/DDBJ whole genome shotgun (WGS) entry which is preliminary data.</text>
</comment>
<accession>A0AAD5NP31</accession>
<reference evidence="1" key="1">
    <citation type="journal article" date="2022" name="Plant J.">
        <title>Strategies of tolerance reflected in two North American maple genomes.</title>
        <authorList>
            <person name="McEvoy S.L."/>
            <person name="Sezen U.U."/>
            <person name="Trouern-Trend A."/>
            <person name="McMahon S.M."/>
            <person name="Schaberg P.G."/>
            <person name="Yang J."/>
            <person name="Wegrzyn J.L."/>
            <person name="Swenson N.G."/>
        </authorList>
    </citation>
    <scope>NUCLEOTIDE SEQUENCE</scope>
    <source>
        <strain evidence="1">91603</strain>
    </source>
</reference>
<reference evidence="1" key="2">
    <citation type="submission" date="2023-02" db="EMBL/GenBank/DDBJ databases">
        <authorList>
            <person name="Swenson N.G."/>
            <person name="Wegrzyn J.L."/>
            <person name="Mcevoy S.L."/>
        </authorList>
    </citation>
    <scope>NUCLEOTIDE SEQUENCE</scope>
    <source>
        <strain evidence="1">91603</strain>
        <tissue evidence="1">Leaf</tissue>
    </source>
</reference>
<dbReference type="EMBL" id="JAJSOW010000103">
    <property type="protein sequence ID" value="KAI9174859.1"/>
    <property type="molecule type" value="Genomic_DNA"/>
</dbReference>